<gene>
    <name evidence="1" type="ORF">CMMCAS07_06160</name>
</gene>
<dbReference type="RefSeq" id="WP_043560329.1">
    <property type="nucleotide sequence ID" value="NZ_CP033724.1"/>
</dbReference>
<protein>
    <submittedName>
        <fullName evidence="1">Uncharacterized protein</fullName>
    </submittedName>
</protein>
<evidence type="ECO:0000313" key="1">
    <source>
        <dbReference type="EMBL" id="OUE04510.1"/>
    </source>
</evidence>
<proteinExistence type="predicted"/>
<keyword evidence="2" id="KW-1185">Reference proteome</keyword>
<reference evidence="1 2" key="1">
    <citation type="submission" date="2016-08" db="EMBL/GenBank/DDBJ databases">
        <title>Genome sequence of Clavibacter michiganensis subsp. michiganensis strain CASJ007.</title>
        <authorList>
            <person name="Thapa S.P."/>
            <person name="Coaker G."/>
        </authorList>
    </citation>
    <scope>NUCLEOTIDE SEQUENCE [LARGE SCALE GENOMIC DNA]</scope>
    <source>
        <strain evidence="1">CASJ007</strain>
    </source>
</reference>
<sequence length="150" mass="16702">MDLEAVRRTVDEVTQAVFATDPLEARFVRNRYPCGYCEYIAVPLAAVLEDRGLGQWTLVTAGRPGQEKSGHAWLEWREADGTGLFSIDATVHQFEHLAAEPFLNIGRTPAAAEFTQLRSAGPLSERPELGGEDDYWCGLIRAVREQLRIA</sequence>
<dbReference type="Proteomes" id="UP000195062">
    <property type="component" value="Unassembled WGS sequence"/>
</dbReference>
<accession>A0A225CNS3</accession>
<dbReference type="GeneID" id="92949055"/>
<organism evidence="1 2">
    <name type="scientific">Clavibacter michiganensis subsp. michiganensis</name>
    <dbReference type="NCBI Taxonomy" id="33013"/>
    <lineage>
        <taxon>Bacteria</taxon>
        <taxon>Bacillati</taxon>
        <taxon>Actinomycetota</taxon>
        <taxon>Actinomycetes</taxon>
        <taxon>Micrococcales</taxon>
        <taxon>Microbacteriaceae</taxon>
        <taxon>Clavibacter</taxon>
    </lineage>
</organism>
<dbReference type="EMBL" id="MDHH01000001">
    <property type="protein sequence ID" value="OUE04510.1"/>
    <property type="molecule type" value="Genomic_DNA"/>
</dbReference>
<dbReference type="AlphaFoldDB" id="A0A225CNS3"/>
<name>A0A225CNS3_CLAMM</name>
<comment type="caution">
    <text evidence="1">The sequence shown here is derived from an EMBL/GenBank/DDBJ whole genome shotgun (WGS) entry which is preliminary data.</text>
</comment>
<evidence type="ECO:0000313" key="2">
    <source>
        <dbReference type="Proteomes" id="UP000195062"/>
    </source>
</evidence>